<evidence type="ECO:0000259" key="2">
    <source>
        <dbReference type="Pfam" id="PF07589"/>
    </source>
</evidence>
<proteinExistence type="predicted"/>
<dbReference type="AlphaFoldDB" id="A0A6I4SQ68"/>
<name>A0A6I4SQ68_9SPHN</name>
<feature type="signal peptide" evidence="1">
    <location>
        <begin position="1"/>
        <end position="23"/>
    </location>
</feature>
<evidence type="ECO:0000256" key="1">
    <source>
        <dbReference type="SAM" id="SignalP"/>
    </source>
</evidence>
<dbReference type="Pfam" id="PF07589">
    <property type="entry name" value="PEP-CTERM"/>
    <property type="match status" value="1"/>
</dbReference>
<dbReference type="NCBIfam" id="TIGR02595">
    <property type="entry name" value="PEP_CTERM"/>
    <property type="match status" value="1"/>
</dbReference>
<keyword evidence="4" id="KW-1185">Reference proteome</keyword>
<keyword evidence="1" id="KW-0732">Signal</keyword>
<gene>
    <name evidence="3" type="ORF">GRI89_00335</name>
</gene>
<accession>A0A6I4SQ68</accession>
<dbReference type="EMBL" id="WTYM01000020">
    <property type="protein sequence ID" value="MXO57993.1"/>
    <property type="molecule type" value="Genomic_DNA"/>
</dbReference>
<dbReference type="InterPro" id="IPR013424">
    <property type="entry name" value="Ice-binding_C"/>
</dbReference>
<reference evidence="3 4" key="1">
    <citation type="submission" date="2019-12" db="EMBL/GenBank/DDBJ databases">
        <title>Genomic-based taxomic classification of the family Erythrobacteraceae.</title>
        <authorList>
            <person name="Xu L."/>
        </authorList>
    </citation>
    <scope>NUCLEOTIDE SEQUENCE [LARGE SCALE GENOMIC DNA]</scope>
    <source>
        <strain evidence="3 4">MCCC 1K01500</strain>
    </source>
</reference>
<protein>
    <submittedName>
        <fullName evidence="3">PEP-CTERM sorting domain-containing protein</fullName>
    </submittedName>
</protein>
<dbReference type="RefSeq" id="WP_159791283.1">
    <property type="nucleotide sequence ID" value="NZ_WTYM01000020.1"/>
</dbReference>
<dbReference type="Proteomes" id="UP000433652">
    <property type="component" value="Unassembled WGS sequence"/>
</dbReference>
<feature type="domain" description="Ice-binding protein C-terminal" evidence="2">
    <location>
        <begin position="157"/>
        <end position="179"/>
    </location>
</feature>
<organism evidence="3 4">
    <name type="scientific">Croceibacterium salegens</name>
    <dbReference type="NCBI Taxonomy" id="1737568"/>
    <lineage>
        <taxon>Bacteria</taxon>
        <taxon>Pseudomonadati</taxon>
        <taxon>Pseudomonadota</taxon>
        <taxon>Alphaproteobacteria</taxon>
        <taxon>Sphingomonadales</taxon>
        <taxon>Erythrobacteraceae</taxon>
        <taxon>Croceibacterium</taxon>
    </lineage>
</organism>
<feature type="chain" id="PRO_5026053576" evidence="1">
    <location>
        <begin position="24"/>
        <end position="192"/>
    </location>
</feature>
<evidence type="ECO:0000313" key="3">
    <source>
        <dbReference type="EMBL" id="MXO57993.1"/>
    </source>
</evidence>
<comment type="caution">
    <text evidence="3">The sequence shown here is derived from an EMBL/GenBank/DDBJ whole genome shotgun (WGS) entry which is preliminary data.</text>
</comment>
<sequence>MRAKIFGLIALMAGFLNSTPAFAAEPLKSSSSASCAAVTFNVTTLGCLGFFGGNLVSGGGPKLTEALAVTGSLDPSANSLLERLDLHSWQDLHVIDFDKVLSGRTVIGIHFGGGGTGYNGTGFWLLDVPDYTDKITYTSNVQKGISNAGLYLTQIPAVPEPSAWALMLLGFFALGGRMRSRHAELSNTVCYA</sequence>
<evidence type="ECO:0000313" key="4">
    <source>
        <dbReference type="Proteomes" id="UP000433652"/>
    </source>
</evidence>